<dbReference type="KEGG" id="apoc:APORC_0649"/>
<accession>A0A1C0B0C7</accession>
<dbReference type="EMBL" id="CP036246">
    <property type="protein sequence ID" value="QEP40265.1"/>
    <property type="molecule type" value="Genomic_DNA"/>
</dbReference>
<reference evidence="4 6" key="1">
    <citation type="submission" date="2015-05" db="EMBL/GenBank/DDBJ databases">
        <authorList>
            <person name="Rovetto F."/>
            <person name="Cocolin L."/>
            <person name="Illeghems K."/>
            <person name="Van Nieuwerburgh F."/>
            <person name="Houf K."/>
        </authorList>
    </citation>
    <scope>NUCLEOTIDE SEQUENCE [LARGE SCALE GENOMIC DNA]</scope>
    <source>
        <strain evidence="4 6">117434</strain>
    </source>
</reference>
<evidence type="ECO:0000313" key="4">
    <source>
        <dbReference type="EMBL" id="OCL93321.1"/>
    </source>
</evidence>
<gene>
    <name evidence="4" type="ORF">AAX28_00864</name>
    <name evidence="5" type="ORF">APORC_0649</name>
</gene>
<dbReference type="PANTHER" id="PTHR21666">
    <property type="entry name" value="PEPTIDASE-RELATED"/>
    <property type="match status" value="1"/>
</dbReference>
<protein>
    <submittedName>
        <fullName evidence="4">AmiB activator</fullName>
    </submittedName>
    <submittedName>
        <fullName evidence="5">Zinc metallopeptidase, M23 family</fullName>
    </submittedName>
</protein>
<dbReference type="Proteomes" id="UP000322644">
    <property type="component" value="Chromosome"/>
</dbReference>
<dbReference type="SUPFAM" id="SSF57997">
    <property type="entry name" value="Tropomyosin"/>
    <property type="match status" value="1"/>
</dbReference>
<dbReference type="Pfam" id="PF01551">
    <property type="entry name" value="Peptidase_M23"/>
    <property type="match status" value="1"/>
</dbReference>
<feature type="domain" description="M23ase beta-sheet core" evidence="3">
    <location>
        <begin position="329"/>
        <end position="412"/>
    </location>
</feature>
<keyword evidence="1" id="KW-0732">Signal</keyword>
<sequence length="418" mass="47780">MTKIVFLIFTIFLSFLNASNIDKKIEQNQAQLDSNQKKEASANEKMKILAKNIEEQNRDIATLERDIANINKDINTHQELLESSEKKLNQLQNDTKNLIIQKKQSEDEIVNIIIEEFSVSMALNLASKESLQEIIDNEIFSLLSDYSKEKIIKINENYNRLSKNTQQNQQEIDRLNNYILSREKKKNEFLSLKSTHTKSLANLQKEHNSYQNELKKVLDQQDGLNSILADLKILKQEELKKAEQQRLKEAQKAESLAQTKDARNQEFAKSLDLDVRKIGSSTDGVKIVKYKGQKTIAPLKSFKVEKLFGTYYDPVYKIKLFNESIVLSATEKDSKVFSVLNGKVVYAKKNAGILDNVVIVQHSNGLHTVYSHLDDIAPNIVVGKWIQKGSVVGRVNSNLTFQVTKDSAYIDPKELFKI</sequence>
<feature type="coiled-coil region" evidence="2">
    <location>
        <begin position="39"/>
        <end position="108"/>
    </location>
</feature>
<dbReference type="GO" id="GO:0004222">
    <property type="term" value="F:metalloendopeptidase activity"/>
    <property type="evidence" value="ECO:0007669"/>
    <property type="project" value="TreeGrafter"/>
</dbReference>
<dbReference type="OrthoDB" id="5372565at2"/>
<keyword evidence="6" id="KW-1185">Reference proteome</keyword>
<evidence type="ECO:0000256" key="2">
    <source>
        <dbReference type="SAM" id="Coils"/>
    </source>
</evidence>
<evidence type="ECO:0000313" key="6">
    <source>
        <dbReference type="Proteomes" id="UP000093159"/>
    </source>
</evidence>
<reference evidence="5 7" key="2">
    <citation type="submission" date="2019-09" db="EMBL/GenBank/DDBJ databases">
        <title>Complete genome sequencing of four Arcobacter species reveals a diverse suite of mobile elements.</title>
        <authorList>
            <person name="Miller W.G."/>
            <person name="Yee E."/>
            <person name="Bono J.L."/>
        </authorList>
    </citation>
    <scope>NUCLEOTIDE SEQUENCE [LARGE SCALE GENOMIC DNA]</scope>
    <source>
        <strain evidence="5 7">CCUG 56899</strain>
    </source>
</reference>
<evidence type="ECO:0000313" key="5">
    <source>
        <dbReference type="EMBL" id="QEP40265.1"/>
    </source>
</evidence>
<feature type="coiled-coil region" evidence="2">
    <location>
        <begin position="193"/>
        <end position="259"/>
    </location>
</feature>
<dbReference type="Gene3D" id="2.70.70.10">
    <property type="entry name" value="Glucose Permease (Domain IIA)"/>
    <property type="match status" value="1"/>
</dbReference>
<dbReference type="InterPro" id="IPR050570">
    <property type="entry name" value="Cell_wall_metabolism_enzyme"/>
</dbReference>
<dbReference type="Proteomes" id="UP000093159">
    <property type="component" value="Unassembled WGS sequence"/>
</dbReference>
<dbReference type="CDD" id="cd12797">
    <property type="entry name" value="M23_peptidase"/>
    <property type="match status" value="1"/>
</dbReference>
<dbReference type="SUPFAM" id="SSF51261">
    <property type="entry name" value="Duplicated hybrid motif"/>
    <property type="match status" value="1"/>
</dbReference>
<evidence type="ECO:0000256" key="1">
    <source>
        <dbReference type="ARBA" id="ARBA00022729"/>
    </source>
</evidence>
<proteinExistence type="predicted"/>
<dbReference type="AlphaFoldDB" id="A0A1C0B0C7"/>
<evidence type="ECO:0000313" key="7">
    <source>
        <dbReference type="Proteomes" id="UP000322644"/>
    </source>
</evidence>
<dbReference type="PANTHER" id="PTHR21666:SF289">
    <property type="entry name" value="L-ALA--D-GLU ENDOPEPTIDASE"/>
    <property type="match status" value="1"/>
</dbReference>
<evidence type="ECO:0000259" key="3">
    <source>
        <dbReference type="Pfam" id="PF01551"/>
    </source>
</evidence>
<dbReference type="InterPro" id="IPR011055">
    <property type="entry name" value="Dup_hybrid_motif"/>
</dbReference>
<keyword evidence="2" id="KW-0175">Coiled coil</keyword>
<organism evidence="5 7">
    <name type="scientific">Arcobacter porcinus</name>
    <dbReference type="NCBI Taxonomy" id="1935204"/>
    <lineage>
        <taxon>Bacteria</taxon>
        <taxon>Pseudomonadati</taxon>
        <taxon>Campylobacterota</taxon>
        <taxon>Epsilonproteobacteria</taxon>
        <taxon>Campylobacterales</taxon>
        <taxon>Arcobacteraceae</taxon>
        <taxon>Arcobacter</taxon>
    </lineage>
</organism>
<dbReference type="RefSeq" id="WP_066173325.1">
    <property type="nucleotide sequence ID" value="NZ_CP036246.2"/>
</dbReference>
<dbReference type="InterPro" id="IPR016047">
    <property type="entry name" value="M23ase_b-sheet_dom"/>
</dbReference>
<name>A0A1C0B0C7_9BACT</name>
<reference evidence="5 7" key="3">
    <citation type="submission" date="2019-09" db="EMBL/GenBank/DDBJ databases">
        <title>Taxonomic note: a critical rebuttal of the proposed division of the genus Arcobacter into six genera, emended descriptions of Arcobacter anaerophilus and the genus Arcobacter, and an assessment of genus-level boundaries for Epsilonproteobacteria using in silico genomic comparator tools.</title>
        <authorList>
            <person name="On S.L.W."/>
            <person name="Miller W.G."/>
            <person name="Biggs P."/>
            <person name="Cornelius A."/>
            <person name="Vandamme P."/>
        </authorList>
    </citation>
    <scope>NUCLEOTIDE SEQUENCE [LARGE SCALE GENOMIC DNA]</scope>
    <source>
        <strain evidence="5 7">CCUG 56899</strain>
    </source>
</reference>
<dbReference type="EMBL" id="LDIR01000001">
    <property type="protein sequence ID" value="OCL93321.1"/>
    <property type="molecule type" value="Genomic_DNA"/>
</dbReference>